<dbReference type="NCBIfam" id="TIGR04057">
    <property type="entry name" value="SusC_RagA_signa"/>
    <property type="match status" value="1"/>
</dbReference>
<evidence type="ECO:0000313" key="11">
    <source>
        <dbReference type="Proteomes" id="UP000032900"/>
    </source>
</evidence>
<protein>
    <submittedName>
        <fullName evidence="10">TonB-dependent receptor</fullName>
    </submittedName>
</protein>
<comment type="similarity">
    <text evidence="7">Belongs to the TonB-dependent receptor family.</text>
</comment>
<keyword evidence="2 7" id="KW-0813">Transport</keyword>
<dbReference type="InterPro" id="IPR039426">
    <property type="entry name" value="TonB-dep_rcpt-like"/>
</dbReference>
<comment type="caution">
    <text evidence="10">The sequence shown here is derived from an EMBL/GenBank/DDBJ whole genome shotgun (WGS) entry which is preliminary data.</text>
</comment>
<dbReference type="NCBIfam" id="TIGR04056">
    <property type="entry name" value="OMP_RagA_SusC"/>
    <property type="match status" value="1"/>
</dbReference>
<dbReference type="STRING" id="1236989.JCM15548_13709"/>
<dbReference type="InterPro" id="IPR012910">
    <property type="entry name" value="Plug_dom"/>
</dbReference>
<evidence type="ECO:0000256" key="1">
    <source>
        <dbReference type="ARBA" id="ARBA00004571"/>
    </source>
</evidence>
<dbReference type="InterPro" id="IPR036942">
    <property type="entry name" value="Beta-barrel_TonB_sf"/>
</dbReference>
<dbReference type="RefSeq" id="WP_062127419.1">
    <property type="nucleotide sequence ID" value="NZ_BAZW01000045.1"/>
</dbReference>
<dbReference type="Gene3D" id="2.40.170.20">
    <property type="entry name" value="TonB-dependent receptor, beta-barrel domain"/>
    <property type="match status" value="1"/>
</dbReference>
<dbReference type="SUPFAM" id="SSF49464">
    <property type="entry name" value="Carboxypeptidase regulatory domain-like"/>
    <property type="match status" value="1"/>
</dbReference>
<evidence type="ECO:0000256" key="4">
    <source>
        <dbReference type="ARBA" id="ARBA00022692"/>
    </source>
</evidence>
<dbReference type="SUPFAM" id="SSF56935">
    <property type="entry name" value="Porins"/>
    <property type="match status" value="1"/>
</dbReference>
<dbReference type="OrthoDB" id="9768177at2"/>
<feature type="signal peptide" evidence="8">
    <location>
        <begin position="1"/>
        <end position="23"/>
    </location>
</feature>
<evidence type="ECO:0000256" key="2">
    <source>
        <dbReference type="ARBA" id="ARBA00022448"/>
    </source>
</evidence>
<dbReference type="Pfam" id="PF13715">
    <property type="entry name" value="CarbopepD_reg_2"/>
    <property type="match status" value="1"/>
</dbReference>
<evidence type="ECO:0000256" key="6">
    <source>
        <dbReference type="ARBA" id="ARBA00023237"/>
    </source>
</evidence>
<evidence type="ECO:0000256" key="8">
    <source>
        <dbReference type="SAM" id="SignalP"/>
    </source>
</evidence>
<evidence type="ECO:0000256" key="5">
    <source>
        <dbReference type="ARBA" id="ARBA00023136"/>
    </source>
</evidence>
<keyword evidence="4 7" id="KW-0812">Transmembrane</keyword>
<reference evidence="10 11" key="1">
    <citation type="journal article" date="2015" name="Microbes Environ.">
        <title>Distribution and evolution of nitrogen fixation genes in the phylum bacteroidetes.</title>
        <authorList>
            <person name="Inoue J."/>
            <person name="Oshima K."/>
            <person name="Suda W."/>
            <person name="Sakamoto M."/>
            <person name="Iino T."/>
            <person name="Noda S."/>
            <person name="Hongoh Y."/>
            <person name="Hattori M."/>
            <person name="Ohkuma M."/>
        </authorList>
    </citation>
    <scope>NUCLEOTIDE SEQUENCE [LARGE SCALE GENOMIC DNA]</scope>
    <source>
        <strain evidence="10">JCM 15548</strain>
    </source>
</reference>
<dbReference type="InterPro" id="IPR008969">
    <property type="entry name" value="CarboxyPept-like_regulatory"/>
</dbReference>
<keyword evidence="3 7" id="KW-1134">Transmembrane beta strand</keyword>
<comment type="subcellular location">
    <subcellularLocation>
        <location evidence="1 7">Cell outer membrane</location>
        <topology evidence="1 7">Multi-pass membrane protein</topology>
    </subcellularLocation>
</comment>
<dbReference type="Gene3D" id="2.170.130.10">
    <property type="entry name" value="TonB-dependent receptor, plug domain"/>
    <property type="match status" value="1"/>
</dbReference>
<keyword evidence="10" id="KW-0675">Receptor</keyword>
<evidence type="ECO:0000256" key="3">
    <source>
        <dbReference type="ARBA" id="ARBA00022452"/>
    </source>
</evidence>
<dbReference type="EMBL" id="BAZW01000045">
    <property type="protein sequence ID" value="GAO31357.1"/>
    <property type="molecule type" value="Genomic_DNA"/>
</dbReference>
<dbReference type="Pfam" id="PF07715">
    <property type="entry name" value="Plug"/>
    <property type="match status" value="1"/>
</dbReference>
<evidence type="ECO:0000256" key="7">
    <source>
        <dbReference type="PROSITE-ProRule" id="PRU01360"/>
    </source>
</evidence>
<keyword evidence="11" id="KW-1185">Reference proteome</keyword>
<accession>A0A0E9M0J8</accession>
<feature type="domain" description="TonB-dependent receptor plug" evidence="9">
    <location>
        <begin position="120"/>
        <end position="225"/>
    </location>
</feature>
<sequence>MRKTLFRCFAIAGAVLVSAFAYAQTSRTVTGTVSDSGGYPLPGVNVVIQGTATGTITNVDGVYSLEVPNPENSALLFSYIGFQQETVAIGNLTTIDVVLENDFVGLDEVVAIGYGVVRRKDLTGSVGSVDAEEIEKVTSSNAMQAIQGKVPGVDIQQSSGEAGSGVNINLRGNRSLTASNSPLILVDGIEYGSTLDINPSDIESMDVLKDASSTAIYGSRGANGVILITTKRGQAGVSNVTFKSFMSTNMPTNVPQVMYGRKEVQRLIDRANYAADEASGNWGDSNLLVEEVLTESGEDFSEMDVYDNNSYTDWLDMILQDGTTQNYEVSITGGEKNTTFSLSSGAMFEEGLMKNDQLGRYNGRLSVDHKVNDYFKTGASMLLTYRDHDARNASVFGQALKMTSIAHPYTEDGEIIESPNPRYAAHVNPLLDEVDGAYSRNTESTRLFGNYFVEITPFEGLLFRSNFGFDLDKMRRGTYQDFLSVARAQTQRTSYISYENQSRHKYTWENVLTYDTDFDNGRHTLTAMLGQSMDQTIYEQSMVQGDAGPEHYYNSTFYDLTKIAQLTPPTSDWEKINHISYFGRVNYQLDNKYLLTVSMRADGSSPLASDNKWSSFPSVSGAWRVSEESFMEGTRGMMTNLKLRASWGITGNSAIEPYQTLGTLSTRQSYYFIDGRDIAFNIPDNYGNDQLKWETTEAINLGVDFGFANNRISGNIDVWSSNTYDLLYFKSAPPSETYPSIIDNIGETKATGLEIGLNTAVVRNSFITYNINWSYSTFTDEVVAIGEGLTKNQFGREAHIVGEPVSVFYDYEADGNWDVGEFDAYLAAMQDENPDFTSNYISNYGMPGSIKIIDRNNDGQLDDEDKITYNRSPKHILGMNNNVTIGDFDLSVLVYARLGGYIEYGMNSQLNFESANWGDLDYWTLDNKDAKFPNPGTESSTHANYGSSLLYEKANYVKIRDVTLGYSLPTNVIGNIGLTSVRVYGSLKNYFTFSDIDNYDPERGGSINFPLAKQMVFGLSVQF</sequence>
<keyword evidence="6 7" id="KW-0998">Cell outer membrane</keyword>
<keyword evidence="8" id="KW-0732">Signal</keyword>
<keyword evidence="5 7" id="KW-0472">Membrane</keyword>
<dbReference type="InterPro" id="IPR037066">
    <property type="entry name" value="Plug_dom_sf"/>
</dbReference>
<proteinExistence type="inferred from homology"/>
<dbReference type="Gene3D" id="2.60.40.1120">
    <property type="entry name" value="Carboxypeptidase-like, regulatory domain"/>
    <property type="match status" value="1"/>
</dbReference>
<dbReference type="InterPro" id="IPR023997">
    <property type="entry name" value="TonB-dep_OMP_SusC/RagA_CS"/>
</dbReference>
<organism evidence="10 11">
    <name type="scientific">Geofilum rubicundum JCM 15548</name>
    <dbReference type="NCBI Taxonomy" id="1236989"/>
    <lineage>
        <taxon>Bacteria</taxon>
        <taxon>Pseudomonadati</taxon>
        <taxon>Bacteroidota</taxon>
        <taxon>Bacteroidia</taxon>
        <taxon>Marinilabiliales</taxon>
        <taxon>Marinilabiliaceae</taxon>
        <taxon>Geofilum</taxon>
    </lineage>
</organism>
<name>A0A0E9M0J8_9BACT</name>
<dbReference type="FunFam" id="2.170.130.10:FF:000008">
    <property type="entry name" value="SusC/RagA family TonB-linked outer membrane protein"/>
    <property type="match status" value="1"/>
</dbReference>
<dbReference type="InterPro" id="IPR023996">
    <property type="entry name" value="TonB-dep_OMP_SusC/RagA"/>
</dbReference>
<feature type="chain" id="PRO_5002428509" evidence="8">
    <location>
        <begin position="24"/>
        <end position="1023"/>
    </location>
</feature>
<dbReference type="AlphaFoldDB" id="A0A0E9M0J8"/>
<evidence type="ECO:0000313" key="10">
    <source>
        <dbReference type="EMBL" id="GAO31357.1"/>
    </source>
</evidence>
<dbReference type="GO" id="GO:0009279">
    <property type="term" value="C:cell outer membrane"/>
    <property type="evidence" value="ECO:0007669"/>
    <property type="project" value="UniProtKB-SubCell"/>
</dbReference>
<dbReference type="PROSITE" id="PS52016">
    <property type="entry name" value="TONB_DEPENDENT_REC_3"/>
    <property type="match status" value="1"/>
</dbReference>
<dbReference type="Proteomes" id="UP000032900">
    <property type="component" value="Unassembled WGS sequence"/>
</dbReference>
<evidence type="ECO:0000259" key="9">
    <source>
        <dbReference type="Pfam" id="PF07715"/>
    </source>
</evidence>
<gene>
    <name evidence="10" type="ORF">JCM15548_13709</name>
</gene>